<name>A0A6A6IUF6_9PLEO</name>
<dbReference type="Proteomes" id="UP000800094">
    <property type="component" value="Unassembled WGS sequence"/>
</dbReference>
<organism evidence="1 2">
    <name type="scientific">Trematosphaeria pertusa</name>
    <dbReference type="NCBI Taxonomy" id="390896"/>
    <lineage>
        <taxon>Eukaryota</taxon>
        <taxon>Fungi</taxon>
        <taxon>Dikarya</taxon>
        <taxon>Ascomycota</taxon>
        <taxon>Pezizomycotina</taxon>
        <taxon>Dothideomycetes</taxon>
        <taxon>Pleosporomycetidae</taxon>
        <taxon>Pleosporales</taxon>
        <taxon>Massarineae</taxon>
        <taxon>Trematosphaeriaceae</taxon>
        <taxon>Trematosphaeria</taxon>
    </lineage>
</organism>
<accession>A0A6A6IUF6</accession>
<keyword evidence="2" id="KW-1185">Reference proteome</keyword>
<protein>
    <submittedName>
        <fullName evidence="1">Uncharacterized protein</fullName>
    </submittedName>
</protein>
<dbReference type="EMBL" id="ML987191">
    <property type="protein sequence ID" value="KAF2253848.1"/>
    <property type="molecule type" value="Genomic_DNA"/>
</dbReference>
<sequence length="150" mass="16121">MSDPVSLTNKRCRRLDALDALDPADTGGTRRPGGGGRFCRPWVRDEPPLARAPGAISYRLPKIFWSGAKAISTLASGIPIPPSLIAAVSVLEPYLVNSSTAPVSAHQKPATYSSILDLRRLGLLELNAARASSSCWLDRYVPVDARDPDQ</sequence>
<proteinExistence type="predicted"/>
<reference evidence="1" key="1">
    <citation type="journal article" date="2020" name="Stud. Mycol.">
        <title>101 Dothideomycetes genomes: a test case for predicting lifestyles and emergence of pathogens.</title>
        <authorList>
            <person name="Haridas S."/>
            <person name="Albert R."/>
            <person name="Binder M."/>
            <person name="Bloem J."/>
            <person name="Labutti K."/>
            <person name="Salamov A."/>
            <person name="Andreopoulos B."/>
            <person name="Baker S."/>
            <person name="Barry K."/>
            <person name="Bills G."/>
            <person name="Bluhm B."/>
            <person name="Cannon C."/>
            <person name="Castanera R."/>
            <person name="Culley D."/>
            <person name="Daum C."/>
            <person name="Ezra D."/>
            <person name="Gonzalez J."/>
            <person name="Henrissat B."/>
            <person name="Kuo A."/>
            <person name="Liang C."/>
            <person name="Lipzen A."/>
            <person name="Lutzoni F."/>
            <person name="Magnuson J."/>
            <person name="Mondo S."/>
            <person name="Nolan M."/>
            <person name="Ohm R."/>
            <person name="Pangilinan J."/>
            <person name="Park H.-J."/>
            <person name="Ramirez L."/>
            <person name="Alfaro M."/>
            <person name="Sun H."/>
            <person name="Tritt A."/>
            <person name="Yoshinaga Y."/>
            <person name="Zwiers L.-H."/>
            <person name="Turgeon B."/>
            <person name="Goodwin S."/>
            <person name="Spatafora J."/>
            <person name="Crous P."/>
            <person name="Grigoriev I."/>
        </authorList>
    </citation>
    <scope>NUCLEOTIDE SEQUENCE</scope>
    <source>
        <strain evidence="1">CBS 122368</strain>
    </source>
</reference>
<evidence type="ECO:0000313" key="2">
    <source>
        <dbReference type="Proteomes" id="UP000800094"/>
    </source>
</evidence>
<gene>
    <name evidence="1" type="ORF">BU26DRAFT_501968</name>
</gene>
<evidence type="ECO:0000313" key="1">
    <source>
        <dbReference type="EMBL" id="KAF2253848.1"/>
    </source>
</evidence>
<dbReference type="AlphaFoldDB" id="A0A6A6IUF6"/>
<dbReference type="RefSeq" id="XP_033688852.1">
    <property type="nucleotide sequence ID" value="XM_033826604.1"/>
</dbReference>
<dbReference type="GeneID" id="54579934"/>